<evidence type="ECO:0000313" key="1">
    <source>
        <dbReference type="EMBL" id="KAG0147960.1"/>
    </source>
</evidence>
<gene>
    <name evidence="1" type="ORF">CROQUDRAFT_670235</name>
</gene>
<dbReference type="AlphaFoldDB" id="A0A9P6NJ46"/>
<name>A0A9P6NJ46_9BASI</name>
<organism evidence="1 2">
    <name type="scientific">Cronartium quercuum f. sp. fusiforme G11</name>
    <dbReference type="NCBI Taxonomy" id="708437"/>
    <lineage>
        <taxon>Eukaryota</taxon>
        <taxon>Fungi</taxon>
        <taxon>Dikarya</taxon>
        <taxon>Basidiomycota</taxon>
        <taxon>Pucciniomycotina</taxon>
        <taxon>Pucciniomycetes</taxon>
        <taxon>Pucciniales</taxon>
        <taxon>Coleosporiaceae</taxon>
        <taxon>Cronartium</taxon>
    </lineage>
</organism>
<accession>A0A9P6NJ46</accession>
<dbReference type="EMBL" id="MU167242">
    <property type="protein sequence ID" value="KAG0147960.1"/>
    <property type="molecule type" value="Genomic_DNA"/>
</dbReference>
<reference evidence="1" key="1">
    <citation type="submission" date="2013-11" db="EMBL/GenBank/DDBJ databases">
        <title>Genome sequence of the fusiform rust pathogen reveals effectors for host alternation and coevolution with pine.</title>
        <authorList>
            <consortium name="DOE Joint Genome Institute"/>
            <person name="Smith K."/>
            <person name="Pendleton A."/>
            <person name="Kubisiak T."/>
            <person name="Anderson C."/>
            <person name="Salamov A."/>
            <person name="Aerts A."/>
            <person name="Riley R."/>
            <person name="Clum A."/>
            <person name="Lindquist E."/>
            <person name="Ence D."/>
            <person name="Campbell M."/>
            <person name="Kronenberg Z."/>
            <person name="Feau N."/>
            <person name="Dhillon B."/>
            <person name="Hamelin R."/>
            <person name="Burleigh J."/>
            <person name="Smith J."/>
            <person name="Yandell M."/>
            <person name="Nelson C."/>
            <person name="Grigoriev I."/>
            <person name="Davis J."/>
        </authorList>
    </citation>
    <scope>NUCLEOTIDE SEQUENCE</scope>
    <source>
        <strain evidence="1">G11</strain>
    </source>
</reference>
<comment type="caution">
    <text evidence="1">The sequence shown here is derived from an EMBL/GenBank/DDBJ whole genome shotgun (WGS) entry which is preliminary data.</text>
</comment>
<sequence>MSNWRIEKLGMKLYAIYTRREPIVHHEGAPQKVPRCQLGPLFHQVISPELTKRDAMNAPAGVPYDAFGSIESIGYHV</sequence>
<protein>
    <submittedName>
        <fullName evidence="1">Uncharacterized protein</fullName>
    </submittedName>
</protein>
<evidence type="ECO:0000313" key="2">
    <source>
        <dbReference type="Proteomes" id="UP000886653"/>
    </source>
</evidence>
<proteinExistence type="predicted"/>
<keyword evidence="2" id="KW-1185">Reference proteome</keyword>
<dbReference type="Proteomes" id="UP000886653">
    <property type="component" value="Unassembled WGS sequence"/>
</dbReference>